<evidence type="ECO:0000259" key="3">
    <source>
        <dbReference type="Pfam" id="PF00501"/>
    </source>
</evidence>
<evidence type="ECO:0000256" key="1">
    <source>
        <dbReference type="ARBA" id="ARBA00006432"/>
    </source>
</evidence>
<keyword evidence="5" id="KW-1185">Reference proteome</keyword>
<keyword evidence="2 4" id="KW-0436">Ligase</keyword>
<feature type="domain" description="AMP-dependent synthetase/ligase" evidence="3">
    <location>
        <begin position="122"/>
        <end position="303"/>
    </location>
</feature>
<evidence type="ECO:0000256" key="2">
    <source>
        <dbReference type="ARBA" id="ARBA00022598"/>
    </source>
</evidence>
<dbReference type="SUPFAM" id="SSF56801">
    <property type="entry name" value="Acetyl-CoA synthetase-like"/>
    <property type="match status" value="1"/>
</dbReference>
<protein>
    <submittedName>
        <fullName evidence="4">Acyl-coenzyme A synthetase/AMP-(Fatty) acid ligase</fullName>
    </submittedName>
</protein>
<organism evidence="4 5">
    <name type="scientific">Streptomyces nymphaeiformis</name>
    <dbReference type="NCBI Taxonomy" id="2663842"/>
    <lineage>
        <taxon>Bacteria</taxon>
        <taxon>Bacillati</taxon>
        <taxon>Actinomycetota</taxon>
        <taxon>Actinomycetes</taxon>
        <taxon>Kitasatosporales</taxon>
        <taxon>Streptomycetaceae</taxon>
        <taxon>Streptomyces</taxon>
    </lineage>
</organism>
<dbReference type="PANTHER" id="PTHR43201">
    <property type="entry name" value="ACYL-COA SYNTHETASE"/>
    <property type="match status" value="1"/>
</dbReference>
<dbReference type="Proteomes" id="UP000582643">
    <property type="component" value="Unassembled WGS sequence"/>
</dbReference>
<dbReference type="Gene3D" id="3.30.300.30">
    <property type="match status" value="1"/>
</dbReference>
<dbReference type="InterPro" id="IPR045851">
    <property type="entry name" value="AMP-bd_C_sf"/>
</dbReference>
<dbReference type="InterPro" id="IPR000873">
    <property type="entry name" value="AMP-dep_synth/lig_dom"/>
</dbReference>
<dbReference type="PANTHER" id="PTHR43201:SF5">
    <property type="entry name" value="MEDIUM-CHAIN ACYL-COA LIGASE ACSF2, MITOCHONDRIAL"/>
    <property type="match status" value="1"/>
</dbReference>
<dbReference type="RefSeq" id="WP_184932587.1">
    <property type="nucleotide sequence ID" value="NZ_JACHJY010000011.1"/>
</dbReference>
<dbReference type="EMBL" id="JACHJY010000011">
    <property type="protein sequence ID" value="MBB4985954.1"/>
    <property type="molecule type" value="Genomic_DNA"/>
</dbReference>
<dbReference type="AlphaFoldDB" id="A0A7W7XEL6"/>
<accession>A0A7W7XEL6</accession>
<proteinExistence type="inferred from homology"/>
<dbReference type="Gene3D" id="3.40.50.12780">
    <property type="entry name" value="N-terminal domain of ligase-like"/>
    <property type="match status" value="1"/>
</dbReference>
<dbReference type="Pfam" id="PF00501">
    <property type="entry name" value="AMP-binding"/>
    <property type="match status" value="1"/>
</dbReference>
<evidence type="ECO:0000313" key="4">
    <source>
        <dbReference type="EMBL" id="MBB4985954.1"/>
    </source>
</evidence>
<comment type="similarity">
    <text evidence="1">Belongs to the ATP-dependent AMP-binding enzyme family.</text>
</comment>
<dbReference type="InterPro" id="IPR042099">
    <property type="entry name" value="ANL_N_sf"/>
</dbReference>
<sequence length="435" mass="45220">MSEARRELAEAVLSSGGRIGEALPEATASRVARCAEQYRKAGVTDGDLLVFSGLAPETLLAAVVACWSTGAAAWVTPRAPETFTAHGASFTVTPGSAEEITVARIATAAPPVPAGLGLLHETSGSTGEPRLARRSVESLRAEHVGYRGGMGLGAEDTVRIPVPVAHSFGSGVALAALLSGCRVDARPFTTASAVARDLDGGGSGKLAITPALLRLLTKTRRTGDSRPRAVLVGAGTVSDELDAACVARFGVPITRGYGSSETGGMFIGSRGLGQPIPSVGIVGPDPGSRGELVVRTAAPVWGYAHEPVRDSPLWRTGDVVERDASGQVWFVGREPGAVRANGKFVDVSPVRTAVGGVEGVEEVEFLVLPRSGDAEFEDVYAVVAGRPPSRETVENALYASVPPGFAPRLRIFAEFPRTAIGKLDRTALTEWIRAK</sequence>
<name>A0A7W7XEL6_9ACTN</name>
<gene>
    <name evidence="4" type="ORF">GGE06_006916</name>
</gene>
<dbReference type="GO" id="GO:0006631">
    <property type="term" value="P:fatty acid metabolic process"/>
    <property type="evidence" value="ECO:0007669"/>
    <property type="project" value="TreeGrafter"/>
</dbReference>
<comment type="caution">
    <text evidence="4">The sequence shown here is derived from an EMBL/GenBank/DDBJ whole genome shotgun (WGS) entry which is preliminary data.</text>
</comment>
<dbReference type="GO" id="GO:0031956">
    <property type="term" value="F:medium-chain fatty acid-CoA ligase activity"/>
    <property type="evidence" value="ECO:0007669"/>
    <property type="project" value="TreeGrafter"/>
</dbReference>
<evidence type="ECO:0000313" key="5">
    <source>
        <dbReference type="Proteomes" id="UP000582643"/>
    </source>
</evidence>
<reference evidence="4 5" key="1">
    <citation type="submission" date="2020-08" db="EMBL/GenBank/DDBJ databases">
        <title>Genomic Encyclopedia of Type Strains, Phase III (KMG-III): the genomes of soil and plant-associated and newly described type strains.</title>
        <authorList>
            <person name="Whitman W."/>
        </authorList>
    </citation>
    <scope>NUCLEOTIDE SEQUENCE [LARGE SCALE GENOMIC DNA]</scope>
    <source>
        <strain evidence="4 5">SFB5A</strain>
    </source>
</reference>